<proteinExistence type="predicted"/>
<keyword evidence="1" id="KW-1133">Transmembrane helix</keyword>
<dbReference type="Proteomes" id="UP001180487">
    <property type="component" value="Unassembled WGS sequence"/>
</dbReference>
<organism evidence="2 3">
    <name type="scientific">Rhodoferax ferrireducens</name>
    <dbReference type="NCBI Taxonomy" id="192843"/>
    <lineage>
        <taxon>Bacteria</taxon>
        <taxon>Pseudomonadati</taxon>
        <taxon>Pseudomonadota</taxon>
        <taxon>Betaproteobacteria</taxon>
        <taxon>Burkholderiales</taxon>
        <taxon>Comamonadaceae</taxon>
        <taxon>Rhodoferax</taxon>
    </lineage>
</organism>
<sequence>MRNPIIPTAFAAPNWSTSSFGDATETSPMELAALSDHLSLCQGANRRLTYLQYVGEILHRFVATRFVTTLALATLVIGAGLLAL</sequence>
<keyword evidence="1" id="KW-0472">Membrane</keyword>
<keyword evidence="3" id="KW-1185">Reference proteome</keyword>
<evidence type="ECO:0000313" key="2">
    <source>
        <dbReference type="EMBL" id="MDR7376232.1"/>
    </source>
</evidence>
<evidence type="ECO:0000313" key="3">
    <source>
        <dbReference type="Proteomes" id="UP001180487"/>
    </source>
</evidence>
<accession>A0ABU2C4Q3</accession>
<gene>
    <name evidence="2" type="ORF">J2X19_000890</name>
</gene>
<dbReference type="RefSeq" id="WP_116604573.1">
    <property type="nucleotide sequence ID" value="NZ_JAVDXT010000001.1"/>
</dbReference>
<comment type="caution">
    <text evidence="2">The sequence shown here is derived from an EMBL/GenBank/DDBJ whole genome shotgun (WGS) entry which is preliminary data.</text>
</comment>
<dbReference type="EMBL" id="JAVDXT010000001">
    <property type="protein sequence ID" value="MDR7376232.1"/>
    <property type="molecule type" value="Genomic_DNA"/>
</dbReference>
<protein>
    <submittedName>
        <fullName evidence="2">Uncharacterized protein</fullName>
    </submittedName>
</protein>
<keyword evidence="1" id="KW-0812">Transmembrane</keyword>
<evidence type="ECO:0000256" key="1">
    <source>
        <dbReference type="SAM" id="Phobius"/>
    </source>
</evidence>
<reference evidence="2 3" key="1">
    <citation type="submission" date="2023-07" db="EMBL/GenBank/DDBJ databases">
        <title>Sorghum-associated microbial communities from plants grown in Nebraska, USA.</title>
        <authorList>
            <person name="Schachtman D."/>
        </authorList>
    </citation>
    <scope>NUCLEOTIDE SEQUENCE [LARGE SCALE GENOMIC DNA]</scope>
    <source>
        <strain evidence="2 3">BE313</strain>
    </source>
</reference>
<name>A0ABU2C4Q3_9BURK</name>
<feature type="transmembrane region" description="Helical" evidence="1">
    <location>
        <begin position="62"/>
        <end position="83"/>
    </location>
</feature>